<sequence>MLNVIRKPSAVLGSLGLAAALAVPATVSAQDLELGIGAQYQLADPLLDDGRLSAIELRGWQNEQLGFGVFGYYGSQEEGGDDEVIRFGGKVMYAPIVNPNSRFYVGLEAAYEDWNDLDGFSVMPLAGFEYRLANAPEIGLNLEVGYRYLDIDNGTELEQHGISSQIGATYYF</sequence>
<proteinExistence type="predicted"/>
<feature type="chain" id="PRO_5017672024" description="Outer membrane protein beta-barrel domain-containing protein" evidence="1">
    <location>
        <begin position="30"/>
        <end position="172"/>
    </location>
</feature>
<evidence type="ECO:0008006" key="4">
    <source>
        <dbReference type="Google" id="ProtNLM"/>
    </source>
</evidence>
<feature type="signal peptide" evidence="1">
    <location>
        <begin position="1"/>
        <end position="29"/>
    </location>
</feature>
<organism evidence="2 3">
    <name type="scientific">Alkalilimnicola ehrlichii</name>
    <dbReference type="NCBI Taxonomy" id="351052"/>
    <lineage>
        <taxon>Bacteria</taxon>
        <taxon>Pseudomonadati</taxon>
        <taxon>Pseudomonadota</taxon>
        <taxon>Gammaproteobacteria</taxon>
        <taxon>Chromatiales</taxon>
        <taxon>Ectothiorhodospiraceae</taxon>
        <taxon>Alkalilimnicola</taxon>
    </lineage>
</organism>
<dbReference type="SUPFAM" id="SSF56925">
    <property type="entry name" value="OMPA-like"/>
    <property type="match status" value="1"/>
</dbReference>
<dbReference type="RefSeq" id="WP_116300684.1">
    <property type="nucleotide sequence ID" value="NZ_NFZV01000001.1"/>
</dbReference>
<gene>
    <name evidence="2" type="ORF">CAL65_00660</name>
</gene>
<reference evidence="3" key="1">
    <citation type="submission" date="2017-05" db="EMBL/GenBank/DDBJ databases">
        <authorList>
            <person name="Sharma S."/>
            <person name="Sidhu C."/>
            <person name="Pinnaka A.K."/>
        </authorList>
    </citation>
    <scope>NUCLEOTIDE SEQUENCE [LARGE SCALE GENOMIC DNA]</scope>
    <source>
        <strain evidence="3">AK93</strain>
    </source>
</reference>
<evidence type="ECO:0000256" key="1">
    <source>
        <dbReference type="SAM" id="SignalP"/>
    </source>
</evidence>
<dbReference type="InterPro" id="IPR011250">
    <property type="entry name" value="OMP/PagP_B-barrel"/>
</dbReference>
<dbReference type="AlphaFoldDB" id="A0A3E0X2U2"/>
<name>A0A3E0X2U2_9GAMM</name>
<accession>A0A3E0X2U2</accession>
<keyword evidence="1" id="KW-0732">Signal</keyword>
<keyword evidence="3" id="KW-1185">Reference proteome</keyword>
<dbReference type="EMBL" id="NFZW01000001">
    <property type="protein sequence ID" value="RFA39358.1"/>
    <property type="molecule type" value="Genomic_DNA"/>
</dbReference>
<dbReference type="Proteomes" id="UP000256763">
    <property type="component" value="Unassembled WGS sequence"/>
</dbReference>
<evidence type="ECO:0000313" key="2">
    <source>
        <dbReference type="EMBL" id="RFA39358.1"/>
    </source>
</evidence>
<comment type="caution">
    <text evidence="2">The sequence shown here is derived from an EMBL/GenBank/DDBJ whole genome shotgun (WGS) entry which is preliminary data.</text>
</comment>
<protein>
    <recommendedName>
        <fullName evidence="4">Outer membrane protein beta-barrel domain-containing protein</fullName>
    </recommendedName>
</protein>
<dbReference type="OrthoDB" id="598168at2"/>
<evidence type="ECO:0000313" key="3">
    <source>
        <dbReference type="Proteomes" id="UP000256763"/>
    </source>
</evidence>